<name>A0ABV1RMG4_9ALTE</name>
<dbReference type="Proteomes" id="UP001467690">
    <property type="component" value="Unassembled WGS sequence"/>
</dbReference>
<keyword evidence="3" id="KW-1185">Reference proteome</keyword>
<dbReference type="EMBL" id="JBELOE010000284">
    <property type="protein sequence ID" value="MER2494136.1"/>
    <property type="molecule type" value="Genomic_DNA"/>
</dbReference>
<organism evidence="2 3">
    <name type="scientific">Catenovulum sediminis</name>
    <dbReference type="NCBI Taxonomy" id="1740262"/>
    <lineage>
        <taxon>Bacteria</taxon>
        <taxon>Pseudomonadati</taxon>
        <taxon>Pseudomonadota</taxon>
        <taxon>Gammaproteobacteria</taxon>
        <taxon>Alteromonadales</taxon>
        <taxon>Alteromonadaceae</taxon>
        <taxon>Catenovulum</taxon>
    </lineage>
</organism>
<evidence type="ECO:0000313" key="2">
    <source>
        <dbReference type="EMBL" id="MER2494136.1"/>
    </source>
</evidence>
<reference evidence="2 3" key="1">
    <citation type="submission" date="2024-06" db="EMBL/GenBank/DDBJ databases">
        <authorList>
            <person name="Chen R.Y."/>
        </authorList>
    </citation>
    <scope>NUCLEOTIDE SEQUENCE [LARGE SCALE GENOMIC DNA]</scope>
    <source>
        <strain evidence="2 3">D2</strain>
    </source>
</reference>
<protein>
    <submittedName>
        <fullName evidence="2">Transmembrane 220 family protein</fullName>
    </submittedName>
</protein>
<dbReference type="Pfam" id="PF15071">
    <property type="entry name" value="TMEM220"/>
    <property type="match status" value="1"/>
</dbReference>
<feature type="transmembrane region" description="Helical" evidence="1">
    <location>
        <begin position="43"/>
        <end position="61"/>
    </location>
</feature>
<keyword evidence="1" id="KW-1133">Transmembrane helix</keyword>
<dbReference type="InterPro" id="IPR029377">
    <property type="entry name" value="TMEM220"/>
</dbReference>
<gene>
    <name evidence="2" type="ORF">ABS311_19850</name>
</gene>
<accession>A0ABV1RMG4</accession>
<feature type="transmembrane region" description="Helical" evidence="1">
    <location>
        <begin position="12"/>
        <end position="31"/>
    </location>
</feature>
<dbReference type="RefSeq" id="WP_143871275.1">
    <property type="nucleotide sequence ID" value="NZ_CP041660.1"/>
</dbReference>
<proteinExistence type="predicted"/>
<feature type="transmembrane region" description="Helical" evidence="1">
    <location>
        <begin position="117"/>
        <end position="134"/>
    </location>
</feature>
<comment type="caution">
    <text evidence="2">The sequence shown here is derived from an EMBL/GenBank/DDBJ whole genome shotgun (WGS) entry which is preliminary data.</text>
</comment>
<feature type="transmembrane region" description="Helical" evidence="1">
    <location>
        <begin position="68"/>
        <end position="85"/>
    </location>
</feature>
<evidence type="ECO:0000256" key="1">
    <source>
        <dbReference type="SAM" id="Phobius"/>
    </source>
</evidence>
<keyword evidence="1 2" id="KW-0812">Transmembrane</keyword>
<sequence>MVSWQIAEHSRFKKICLMLAALIFFLFTYFQLNDLQQYGNHDAWIWVLMYLFAALLNLFYIKYWVTPVVFSGWLGFSAGALLFRLQDDQGNIHFSRLHPANYWDTSGTHMIQNSNESGGLLILVFWALILWIWAKR</sequence>
<keyword evidence="1" id="KW-0472">Membrane</keyword>
<evidence type="ECO:0000313" key="3">
    <source>
        <dbReference type="Proteomes" id="UP001467690"/>
    </source>
</evidence>